<keyword evidence="3" id="KW-1185">Reference proteome</keyword>
<dbReference type="EMBL" id="JACXAJ010000003">
    <property type="protein sequence ID" value="MBD1397374.1"/>
    <property type="molecule type" value="Genomic_DNA"/>
</dbReference>
<evidence type="ECO:0000313" key="2">
    <source>
        <dbReference type="EMBL" id="MBD1397374.1"/>
    </source>
</evidence>
<protein>
    <submittedName>
        <fullName evidence="2">DUF3365 domain-containing protein</fullName>
    </submittedName>
</protein>
<accession>A0ABR7XGH7</accession>
<dbReference type="PROSITE" id="PS00430">
    <property type="entry name" value="TONB_DEPENDENT_REC_1"/>
    <property type="match status" value="1"/>
</dbReference>
<dbReference type="Pfam" id="PF11845">
    <property type="entry name" value="Tll0287-like"/>
    <property type="match status" value="1"/>
</dbReference>
<reference evidence="2 3" key="1">
    <citation type="submission" date="2020-09" db="EMBL/GenBank/DDBJ databases">
        <title>Genome sequencing and assembly of Pontibacter sp.</title>
        <authorList>
            <person name="Chhetri G."/>
        </authorList>
    </citation>
    <scope>NUCLEOTIDE SEQUENCE [LARGE SCALE GENOMIC DNA]</scope>
    <source>
        <strain evidence="2 3">JH31</strain>
    </source>
</reference>
<proteinExistence type="predicted"/>
<feature type="domain" description="Tll0287-like" evidence="1">
    <location>
        <begin position="97"/>
        <end position="210"/>
    </location>
</feature>
<dbReference type="InterPro" id="IPR021796">
    <property type="entry name" value="Tll0287-like_dom"/>
</dbReference>
<organism evidence="2 3">
    <name type="scientific">Pontibacter aquaedesilientis</name>
    <dbReference type="NCBI Taxonomy" id="2766980"/>
    <lineage>
        <taxon>Bacteria</taxon>
        <taxon>Pseudomonadati</taxon>
        <taxon>Bacteroidota</taxon>
        <taxon>Cytophagia</taxon>
        <taxon>Cytophagales</taxon>
        <taxon>Hymenobacteraceae</taxon>
        <taxon>Pontibacter</taxon>
    </lineage>
</organism>
<dbReference type="PROSITE" id="PS51257">
    <property type="entry name" value="PROKAR_LIPOPROTEIN"/>
    <property type="match status" value="1"/>
</dbReference>
<dbReference type="InterPro" id="IPR010916">
    <property type="entry name" value="TonB_box_CS"/>
</dbReference>
<evidence type="ECO:0000259" key="1">
    <source>
        <dbReference type="Pfam" id="PF11845"/>
    </source>
</evidence>
<gene>
    <name evidence="2" type="ORF">H9Q13_09375</name>
</gene>
<comment type="caution">
    <text evidence="2">The sequence shown here is derived from an EMBL/GenBank/DDBJ whole genome shotgun (WGS) entry which is preliminary data.</text>
</comment>
<dbReference type="Proteomes" id="UP000625551">
    <property type="component" value="Unassembled WGS sequence"/>
</dbReference>
<name>A0ABR7XGH7_9BACT</name>
<evidence type="ECO:0000313" key="3">
    <source>
        <dbReference type="Proteomes" id="UP000625551"/>
    </source>
</evidence>
<sequence length="231" mass="26021">MFKARSLLATITFCTAFIVSGCDVKIKPIEGGKEIAQEVERHKIKRLTQEDILNAALKHGDSIVVVAQRLLDTRLAEQLEQGGVAAAIPYCQPENYEEVQALQDKFGAFAHRTAGRLRNPQNRMDDAAGPRLAHYAKGTIEGPIVTQELDNNELLYTSPIYVRNETCLNCHGTVGKEVAVADYELIKQKYPQDRAINFREGDLQGIWTIRFDKKELVAFLNDQPKKSRRPR</sequence>